<sequence length="152" mass="16063">MKLRVTAIAVGAAAAALLTVAPVSAQAAAPKHYFYDHKDPYTTGCGNAAQVVRTGSLSNRVDGRVGTVQLWWSSKCKTNWIEIRTAASAHGTISVYTDDRYDRFSFKQGNGGRHWGNMLYGNDMCAWGSASVVFGSGRGGQNGAGTTPKACG</sequence>
<evidence type="ECO:0000313" key="2">
    <source>
        <dbReference type="EMBL" id="MFD1542115.1"/>
    </source>
</evidence>
<protein>
    <submittedName>
        <fullName evidence="2">DUF2690 domain-containing protein</fullName>
    </submittedName>
</protein>
<dbReference type="EMBL" id="JBHUCM010000031">
    <property type="protein sequence ID" value="MFD1542115.1"/>
    <property type="molecule type" value="Genomic_DNA"/>
</dbReference>
<keyword evidence="3" id="KW-1185">Reference proteome</keyword>
<comment type="caution">
    <text evidence="2">The sequence shown here is derived from an EMBL/GenBank/DDBJ whole genome shotgun (WGS) entry which is preliminary data.</text>
</comment>
<evidence type="ECO:0000313" key="3">
    <source>
        <dbReference type="Proteomes" id="UP001597097"/>
    </source>
</evidence>
<accession>A0ABW4GHQ0</accession>
<name>A0ABW4GHQ0_9ACTN</name>
<proteinExistence type="predicted"/>
<keyword evidence="1" id="KW-0732">Signal</keyword>
<evidence type="ECO:0000256" key="1">
    <source>
        <dbReference type="SAM" id="SignalP"/>
    </source>
</evidence>
<organism evidence="2 3">
    <name type="scientific">Nonomuraea guangzhouensis</name>
    <dbReference type="NCBI Taxonomy" id="1291555"/>
    <lineage>
        <taxon>Bacteria</taxon>
        <taxon>Bacillati</taxon>
        <taxon>Actinomycetota</taxon>
        <taxon>Actinomycetes</taxon>
        <taxon>Streptosporangiales</taxon>
        <taxon>Streptosporangiaceae</taxon>
        <taxon>Nonomuraea</taxon>
    </lineage>
</organism>
<feature type="chain" id="PRO_5046282441" evidence="1">
    <location>
        <begin position="28"/>
        <end position="152"/>
    </location>
</feature>
<reference evidence="3" key="1">
    <citation type="journal article" date="2019" name="Int. J. Syst. Evol. Microbiol.">
        <title>The Global Catalogue of Microorganisms (GCM) 10K type strain sequencing project: providing services to taxonomists for standard genome sequencing and annotation.</title>
        <authorList>
            <consortium name="The Broad Institute Genomics Platform"/>
            <consortium name="The Broad Institute Genome Sequencing Center for Infectious Disease"/>
            <person name="Wu L."/>
            <person name="Ma J."/>
        </authorList>
    </citation>
    <scope>NUCLEOTIDE SEQUENCE [LARGE SCALE GENOMIC DNA]</scope>
    <source>
        <strain evidence="3">CGMCC 1.15399</strain>
    </source>
</reference>
<dbReference type="Proteomes" id="UP001597097">
    <property type="component" value="Unassembled WGS sequence"/>
</dbReference>
<dbReference type="InterPro" id="IPR021224">
    <property type="entry name" value="DUF2690"/>
</dbReference>
<dbReference type="RefSeq" id="WP_219538243.1">
    <property type="nucleotide sequence ID" value="NZ_JAHKRM010000045.1"/>
</dbReference>
<gene>
    <name evidence="2" type="ORF">ACFSJ0_34045</name>
</gene>
<feature type="signal peptide" evidence="1">
    <location>
        <begin position="1"/>
        <end position="27"/>
    </location>
</feature>
<dbReference type="Pfam" id="PF10901">
    <property type="entry name" value="DUF2690"/>
    <property type="match status" value="1"/>
</dbReference>